<dbReference type="PANTHER" id="PTHR24221">
    <property type="entry name" value="ATP-BINDING CASSETTE SUB-FAMILY B"/>
    <property type="match status" value="1"/>
</dbReference>
<dbReference type="SMART" id="SM00382">
    <property type="entry name" value="AAA"/>
    <property type="match status" value="1"/>
</dbReference>
<keyword evidence="3" id="KW-1133">Transmembrane helix</keyword>
<keyword evidence="1" id="KW-0547">Nucleotide-binding</keyword>
<comment type="caution">
    <text evidence="5">The sequence shown here is derived from an EMBL/GenBank/DDBJ whole genome shotgun (WGS) entry which is preliminary data.</text>
</comment>
<sequence>MKLAAATPAVHAHLRHVDSGRVSAAVREHRVQAVLDGVPMVMVQGGVVAAWAVFLGGGWGLATTLLVANAVAGFDWFGRVAGMVVTEAPGTRAWQKETSRFAGGVDLMDLPPGVDLVSGAAPEPPQVERIPLETLSLRNFSALHDDGTIGVQGVDLTVQRGELVLLVGQVGSGKSSMLAALAGLIEHTGDVLWNGTPVADAQVFLRPGQVAHVAQVPRVLSGSFADNVRLGHERRFDVPVAAARLGPDIAEAGGKDALVGHRGVRLSGGQVQRLALARALATDAELILADDVSSALDATTENELWAALRERGATVIGATAKRAALAQADRVVVLVDGEVAAIGPWRELGVRWGHLAG</sequence>
<dbReference type="InterPro" id="IPR027417">
    <property type="entry name" value="P-loop_NTPase"/>
</dbReference>
<dbReference type="InterPro" id="IPR003593">
    <property type="entry name" value="AAA+_ATPase"/>
</dbReference>
<dbReference type="SUPFAM" id="SSF52540">
    <property type="entry name" value="P-loop containing nucleoside triphosphate hydrolases"/>
    <property type="match status" value="1"/>
</dbReference>
<evidence type="ECO:0000313" key="5">
    <source>
        <dbReference type="EMBL" id="GAA1114508.1"/>
    </source>
</evidence>
<proteinExistence type="predicted"/>
<evidence type="ECO:0000256" key="2">
    <source>
        <dbReference type="ARBA" id="ARBA00022840"/>
    </source>
</evidence>
<accession>A0ABN1U563</accession>
<name>A0ABN1U563_9ACTN</name>
<dbReference type="PANTHER" id="PTHR24221:SF423">
    <property type="entry name" value="ABC TRANSPORTER"/>
    <property type="match status" value="1"/>
</dbReference>
<dbReference type="InterPro" id="IPR039421">
    <property type="entry name" value="Type_1_exporter"/>
</dbReference>
<evidence type="ECO:0000256" key="1">
    <source>
        <dbReference type="ARBA" id="ARBA00022741"/>
    </source>
</evidence>
<evidence type="ECO:0000259" key="4">
    <source>
        <dbReference type="PROSITE" id="PS50893"/>
    </source>
</evidence>
<gene>
    <name evidence="5" type="ORF">GCM10009668_41300</name>
</gene>
<dbReference type="EMBL" id="BAAALG010000017">
    <property type="protein sequence ID" value="GAA1114508.1"/>
    <property type="molecule type" value="Genomic_DNA"/>
</dbReference>
<feature type="domain" description="ABC transporter" evidence="4">
    <location>
        <begin position="135"/>
        <end position="357"/>
    </location>
</feature>
<reference evidence="5 6" key="1">
    <citation type="journal article" date="2019" name="Int. J. Syst. Evol. Microbiol.">
        <title>The Global Catalogue of Microorganisms (GCM) 10K type strain sequencing project: providing services to taxonomists for standard genome sequencing and annotation.</title>
        <authorList>
            <consortium name="The Broad Institute Genomics Platform"/>
            <consortium name="The Broad Institute Genome Sequencing Center for Infectious Disease"/>
            <person name="Wu L."/>
            <person name="Ma J."/>
        </authorList>
    </citation>
    <scope>NUCLEOTIDE SEQUENCE [LARGE SCALE GENOMIC DNA]</scope>
    <source>
        <strain evidence="5 6">JCM 13008</strain>
    </source>
</reference>
<feature type="transmembrane region" description="Helical" evidence="3">
    <location>
        <begin position="48"/>
        <end position="74"/>
    </location>
</feature>
<keyword evidence="2" id="KW-0067">ATP-binding</keyword>
<dbReference type="Proteomes" id="UP001501581">
    <property type="component" value="Unassembled WGS sequence"/>
</dbReference>
<keyword evidence="6" id="KW-1185">Reference proteome</keyword>
<organism evidence="5 6">
    <name type="scientific">Nocardioides dubius</name>
    <dbReference type="NCBI Taxonomy" id="317019"/>
    <lineage>
        <taxon>Bacteria</taxon>
        <taxon>Bacillati</taxon>
        <taxon>Actinomycetota</taxon>
        <taxon>Actinomycetes</taxon>
        <taxon>Propionibacteriales</taxon>
        <taxon>Nocardioidaceae</taxon>
        <taxon>Nocardioides</taxon>
    </lineage>
</organism>
<dbReference type="Gene3D" id="3.40.50.300">
    <property type="entry name" value="P-loop containing nucleotide triphosphate hydrolases"/>
    <property type="match status" value="1"/>
</dbReference>
<protein>
    <recommendedName>
        <fullName evidence="4">ABC transporter domain-containing protein</fullName>
    </recommendedName>
</protein>
<evidence type="ECO:0000256" key="3">
    <source>
        <dbReference type="SAM" id="Phobius"/>
    </source>
</evidence>
<dbReference type="InterPro" id="IPR003439">
    <property type="entry name" value="ABC_transporter-like_ATP-bd"/>
</dbReference>
<keyword evidence="3" id="KW-0812">Transmembrane</keyword>
<dbReference type="Pfam" id="PF00005">
    <property type="entry name" value="ABC_tran"/>
    <property type="match status" value="1"/>
</dbReference>
<evidence type="ECO:0000313" key="6">
    <source>
        <dbReference type="Proteomes" id="UP001501581"/>
    </source>
</evidence>
<dbReference type="PROSITE" id="PS50893">
    <property type="entry name" value="ABC_TRANSPORTER_2"/>
    <property type="match status" value="1"/>
</dbReference>
<keyword evidence="3" id="KW-0472">Membrane</keyword>